<evidence type="ECO:0000313" key="2">
    <source>
        <dbReference type="EMBL" id="CTQ68222.1"/>
    </source>
</evidence>
<dbReference type="AlphaFoldDB" id="A0A0M7AVY4"/>
<dbReference type="EMBL" id="CXWC01000003">
    <property type="protein sequence ID" value="CTQ68222.1"/>
    <property type="molecule type" value="Genomic_DNA"/>
</dbReference>
<dbReference type="GeneID" id="97669135"/>
<name>A0A0M7AVY4_9HYPH</name>
<dbReference type="RefSeq" id="WP_196898545.1">
    <property type="nucleotide sequence ID" value="NZ_CXWA01000007.1"/>
</dbReference>
<reference evidence="3" key="1">
    <citation type="submission" date="2015-07" db="EMBL/GenBank/DDBJ databases">
        <authorList>
            <person name="Rodrigo-Torres Lidia"/>
            <person name="Arahal R.David."/>
        </authorList>
    </citation>
    <scope>NUCLEOTIDE SEQUENCE [LARGE SCALE GENOMIC DNA]</scope>
    <source>
        <strain evidence="3">CECT 5096</strain>
    </source>
</reference>
<feature type="compositionally biased region" description="Basic and acidic residues" evidence="1">
    <location>
        <begin position="1"/>
        <end position="25"/>
    </location>
</feature>
<proteinExistence type="predicted"/>
<feature type="region of interest" description="Disordered" evidence="1">
    <location>
        <begin position="1"/>
        <end position="73"/>
    </location>
</feature>
<protein>
    <submittedName>
        <fullName evidence="2">Uncharacterized protein</fullName>
    </submittedName>
</protein>
<dbReference type="Proteomes" id="UP000049983">
    <property type="component" value="Unassembled WGS sequence"/>
</dbReference>
<accession>A0A0M7AVY4</accession>
<evidence type="ECO:0000256" key="1">
    <source>
        <dbReference type="SAM" id="MobiDB-lite"/>
    </source>
</evidence>
<keyword evidence="3" id="KW-1185">Reference proteome</keyword>
<organism evidence="2 3">
    <name type="scientific">Roseibium album</name>
    <dbReference type="NCBI Taxonomy" id="311410"/>
    <lineage>
        <taxon>Bacteria</taxon>
        <taxon>Pseudomonadati</taxon>
        <taxon>Pseudomonadota</taxon>
        <taxon>Alphaproteobacteria</taxon>
        <taxon>Hyphomicrobiales</taxon>
        <taxon>Stappiaceae</taxon>
        <taxon>Roseibium</taxon>
    </lineage>
</organism>
<gene>
    <name evidence="2" type="ORF">LA5096_01720</name>
</gene>
<evidence type="ECO:0000313" key="3">
    <source>
        <dbReference type="Proteomes" id="UP000049983"/>
    </source>
</evidence>
<sequence length="73" mass="8227">MPSDDAMRPKRESAESKAETTKRVSQELTRAATERREAKTAKLRAARLAQEESQQEQPIVKSRRKTPDTSGSK</sequence>